<keyword evidence="5" id="KW-1185">Reference proteome</keyword>
<comment type="caution">
    <text evidence="4">The sequence shown here is derived from an EMBL/GenBank/DDBJ whole genome shotgun (WGS) entry which is preliminary data.</text>
</comment>
<dbReference type="AlphaFoldDB" id="I8AJA2"/>
<dbReference type="Gene3D" id="3.40.630.30">
    <property type="match status" value="1"/>
</dbReference>
<dbReference type="eggNOG" id="COG0456">
    <property type="taxonomic scope" value="Bacteria"/>
</dbReference>
<dbReference type="GO" id="GO:0016747">
    <property type="term" value="F:acyltransferase activity, transferring groups other than amino-acyl groups"/>
    <property type="evidence" value="ECO:0007669"/>
    <property type="project" value="InterPro"/>
</dbReference>
<dbReference type="InterPro" id="IPR050832">
    <property type="entry name" value="Bact_Acetyltransf"/>
</dbReference>
<dbReference type="STRING" id="1196324.A374_08529"/>
<dbReference type="Proteomes" id="UP000004080">
    <property type="component" value="Unassembled WGS sequence"/>
</dbReference>
<evidence type="ECO:0000313" key="4">
    <source>
        <dbReference type="EMBL" id="EIT85867.1"/>
    </source>
</evidence>
<name>I8AJA2_9BACL</name>
<sequence length="145" mass="16540">MEDVTIRRGTIEDSEAFAYLMADLGYPTTSEEMRERLTYLLQDPAYVCFAACHSHEVIGMIGLMKNYFFERNGTYIQILLLTVSEHYRGNGIGKALVEYAEEWAIGQGCTAVVLQIGKQQHALHSFYRNINYDDTGLRFIKVLLS</sequence>
<protein>
    <submittedName>
        <fullName evidence="4">N-acetyltransferase GCN5</fullName>
    </submittedName>
</protein>
<feature type="domain" description="N-acetyltransferase" evidence="3">
    <location>
        <begin position="4"/>
        <end position="145"/>
    </location>
</feature>
<dbReference type="EMBL" id="AKKV01000024">
    <property type="protein sequence ID" value="EIT85867.1"/>
    <property type="molecule type" value="Genomic_DNA"/>
</dbReference>
<dbReference type="PATRIC" id="fig|1196324.3.peg.1750"/>
<dbReference type="PROSITE" id="PS51186">
    <property type="entry name" value="GNAT"/>
    <property type="match status" value="1"/>
</dbReference>
<evidence type="ECO:0000259" key="3">
    <source>
        <dbReference type="PROSITE" id="PS51186"/>
    </source>
</evidence>
<accession>I8AJA2</accession>
<reference evidence="4 5" key="1">
    <citation type="journal article" date="2012" name="J. Bacteriol.">
        <title>Genome of Bacillus macauensis ZFHKF-1, a Long-Chain-Forming Bacterium.</title>
        <authorList>
            <person name="Cai L."/>
            <person name="Zhang T."/>
        </authorList>
    </citation>
    <scope>NUCLEOTIDE SEQUENCE [LARGE SCALE GENOMIC DNA]</scope>
    <source>
        <strain evidence="4 5">ZFHKF-1</strain>
    </source>
</reference>
<evidence type="ECO:0000256" key="1">
    <source>
        <dbReference type="ARBA" id="ARBA00022679"/>
    </source>
</evidence>
<dbReference type="PANTHER" id="PTHR43877:SF2">
    <property type="entry name" value="AMINOALKYLPHOSPHONATE N-ACETYLTRANSFERASE-RELATED"/>
    <property type="match status" value="1"/>
</dbReference>
<keyword evidence="2" id="KW-0012">Acyltransferase</keyword>
<dbReference type="PANTHER" id="PTHR43877">
    <property type="entry name" value="AMINOALKYLPHOSPHONATE N-ACETYLTRANSFERASE-RELATED-RELATED"/>
    <property type="match status" value="1"/>
</dbReference>
<evidence type="ECO:0000313" key="5">
    <source>
        <dbReference type="Proteomes" id="UP000004080"/>
    </source>
</evidence>
<dbReference type="Pfam" id="PF00583">
    <property type="entry name" value="Acetyltransf_1"/>
    <property type="match status" value="1"/>
</dbReference>
<dbReference type="InterPro" id="IPR000182">
    <property type="entry name" value="GNAT_dom"/>
</dbReference>
<organism evidence="4 5">
    <name type="scientific">Fictibacillus macauensis ZFHKF-1</name>
    <dbReference type="NCBI Taxonomy" id="1196324"/>
    <lineage>
        <taxon>Bacteria</taxon>
        <taxon>Bacillati</taxon>
        <taxon>Bacillota</taxon>
        <taxon>Bacilli</taxon>
        <taxon>Bacillales</taxon>
        <taxon>Fictibacillaceae</taxon>
        <taxon>Fictibacillus</taxon>
    </lineage>
</organism>
<evidence type="ECO:0000256" key="2">
    <source>
        <dbReference type="ARBA" id="ARBA00023315"/>
    </source>
</evidence>
<dbReference type="RefSeq" id="WP_007201799.1">
    <property type="nucleotide sequence ID" value="NZ_AKKV01000024.1"/>
</dbReference>
<keyword evidence="1 4" id="KW-0808">Transferase</keyword>
<dbReference type="CDD" id="cd04301">
    <property type="entry name" value="NAT_SF"/>
    <property type="match status" value="1"/>
</dbReference>
<proteinExistence type="predicted"/>
<dbReference type="InterPro" id="IPR016181">
    <property type="entry name" value="Acyl_CoA_acyltransferase"/>
</dbReference>
<dbReference type="SUPFAM" id="SSF55729">
    <property type="entry name" value="Acyl-CoA N-acyltransferases (Nat)"/>
    <property type="match status" value="1"/>
</dbReference>
<gene>
    <name evidence="4" type="ORF">A374_08529</name>
</gene>